<dbReference type="FunFam" id="3.30.565.10:FF:000010">
    <property type="entry name" value="Sensor histidine kinase RcsC"/>
    <property type="match status" value="1"/>
</dbReference>
<keyword evidence="12 19" id="KW-1133">Transmembrane helix</keyword>
<evidence type="ECO:0000256" key="18">
    <source>
        <dbReference type="SAM" id="Coils"/>
    </source>
</evidence>
<keyword evidence="14 19" id="KW-0472">Membrane</keyword>
<evidence type="ECO:0000256" key="5">
    <source>
        <dbReference type="ARBA" id="ARBA00022475"/>
    </source>
</evidence>
<dbReference type="GO" id="GO:0009927">
    <property type="term" value="F:histidine phosphotransfer kinase activity"/>
    <property type="evidence" value="ECO:0007669"/>
    <property type="project" value="TreeGrafter"/>
</dbReference>
<organism evidence="23 24">
    <name type="scientific">Moorena producens (strain JHB)</name>
    <dbReference type="NCBI Taxonomy" id="1454205"/>
    <lineage>
        <taxon>Bacteria</taxon>
        <taxon>Bacillati</taxon>
        <taxon>Cyanobacteriota</taxon>
        <taxon>Cyanophyceae</taxon>
        <taxon>Coleofasciculales</taxon>
        <taxon>Coleofasciculaceae</taxon>
        <taxon>Moorena</taxon>
    </lineage>
</organism>
<dbReference type="InterPro" id="IPR001789">
    <property type="entry name" value="Sig_transdc_resp-reg_receiver"/>
</dbReference>
<feature type="domain" description="Response regulatory" evidence="21">
    <location>
        <begin position="700"/>
        <end position="816"/>
    </location>
</feature>
<evidence type="ECO:0000259" key="21">
    <source>
        <dbReference type="PROSITE" id="PS50110"/>
    </source>
</evidence>
<name>A0A1D9G2W7_MOOP1</name>
<proteinExistence type="inferred from homology"/>
<feature type="domain" description="HAMP" evidence="22">
    <location>
        <begin position="370"/>
        <end position="422"/>
    </location>
</feature>
<gene>
    <name evidence="23" type="ORF">BJP36_20240</name>
</gene>
<keyword evidence="10" id="KW-0418">Kinase</keyword>
<dbReference type="GO" id="GO:0005524">
    <property type="term" value="F:ATP binding"/>
    <property type="evidence" value="ECO:0007669"/>
    <property type="project" value="UniProtKB-KW"/>
</dbReference>
<dbReference type="Pfam" id="PF00672">
    <property type="entry name" value="HAMP"/>
    <property type="match status" value="1"/>
</dbReference>
<evidence type="ECO:0000313" key="24">
    <source>
        <dbReference type="Proteomes" id="UP000176944"/>
    </source>
</evidence>
<reference evidence="24" key="1">
    <citation type="submission" date="2016-10" db="EMBL/GenBank/DDBJ databases">
        <title>Comparative genomics uncovers the prolific and rare metabolic potential of the cyanobacterial genus Moorea.</title>
        <authorList>
            <person name="Leao T."/>
            <person name="Castelao G."/>
            <person name="Korobeynikov A."/>
            <person name="Monroe E.A."/>
            <person name="Podell S."/>
            <person name="Glukhov E."/>
            <person name="Allen E."/>
            <person name="Gerwick W.H."/>
            <person name="Gerwick L."/>
        </authorList>
    </citation>
    <scope>NUCLEOTIDE SEQUENCE [LARGE SCALE GENOMIC DNA]</scope>
    <source>
        <strain evidence="24">JHB</strain>
    </source>
</reference>
<dbReference type="PROSITE" id="PS50110">
    <property type="entry name" value="RESPONSE_REGULATORY"/>
    <property type="match status" value="1"/>
</dbReference>
<keyword evidence="13" id="KW-0902">Two-component regulatory system</keyword>
<evidence type="ECO:0000256" key="12">
    <source>
        <dbReference type="ARBA" id="ARBA00022989"/>
    </source>
</evidence>
<evidence type="ECO:0000256" key="19">
    <source>
        <dbReference type="SAM" id="Phobius"/>
    </source>
</evidence>
<dbReference type="Pfam" id="PF02518">
    <property type="entry name" value="HATPase_c"/>
    <property type="match status" value="1"/>
</dbReference>
<feature type="transmembrane region" description="Helical" evidence="19">
    <location>
        <begin position="349"/>
        <end position="373"/>
    </location>
</feature>
<dbReference type="GO" id="GO:0005886">
    <property type="term" value="C:plasma membrane"/>
    <property type="evidence" value="ECO:0007669"/>
    <property type="project" value="UniProtKB-SubCell"/>
</dbReference>
<dbReference type="CDD" id="cd12913">
    <property type="entry name" value="PDC1_MCP_like"/>
    <property type="match status" value="1"/>
</dbReference>
<evidence type="ECO:0000256" key="16">
    <source>
        <dbReference type="ARBA" id="ARBA00074306"/>
    </source>
</evidence>
<keyword evidence="8 19" id="KW-0812">Transmembrane</keyword>
<dbReference type="SMART" id="SM00387">
    <property type="entry name" value="HATPase_c"/>
    <property type="match status" value="1"/>
</dbReference>
<dbReference type="InterPro" id="IPR003661">
    <property type="entry name" value="HisK_dim/P_dom"/>
</dbReference>
<dbReference type="SUPFAM" id="SSF158472">
    <property type="entry name" value="HAMP domain-like"/>
    <property type="match status" value="1"/>
</dbReference>
<dbReference type="SMART" id="SM00448">
    <property type="entry name" value="REC"/>
    <property type="match status" value="1"/>
</dbReference>
<dbReference type="Gene3D" id="1.10.287.130">
    <property type="match status" value="1"/>
</dbReference>
<keyword evidence="6 17" id="KW-0597">Phosphoprotein</keyword>
<evidence type="ECO:0000256" key="13">
    <source>
        <dbReference type="ARBA" id="ARBA00023012"/>
    </source>
</evidence>
<protein>
    <recommendedName>
        <fullName evidence="16">Circadian input-output histidine kinase CikA</fullName>
        <ecNumber evidence="4">2.7.13.3</ecNumber>
    </recommendedName>
</protein>
<dbReference type="CDD" id="cd17546">
    <property type="entry name" value="REC_hyHK_CKI1_RcsC-like"/>
    <property type="match status" value="1"/>
</dbReference>
<evidence type="ECO:0000259" key="20">
    <source>
        <dbReference type="PROSITE" id="PS50109"/>
    </source>
</evidence>
<dbReference type="PRINTS" id="PR00344">
    <property type="entry name" value="BCTRLSENSOR"/>
</dbReference>
<evidence type="ECO:0000256" key="15">
    <source>
        <dbReference type="ARBA" id="ARBA00023306"/>
    </source>
</evidence>
<dbReference type="InterPro" id="IPR004358">
    <property type="entry name" value="Sig_transdc_His_kin-like_C"/>
</dbReference>
<dbReference type="SUPFAM" id="SSF55874">
    <property type="entry name" value="ATPase domain of HSP90 chaperone/DNA topoisomerase II/histidine kinase"/>
    <property type="match status" value="1"/>
</dbReference>
<dbReference type="CDD" id="cd00082">
    <property type="entry name" value="HisKA"/>
    <property type="match status" value="1"/>
</dbReference>
<dbReference type="PANTHER" id="PTHR43047:SF72">
    <property type="entry name" value="OSMOSENSING HISTIDINE PROTEIN KINASE SLN1"/>
    <property type="match status" value="1"/>
</dbReference>
<dbReference type="FunFam" id="1.10.287.130:FF:000038">
    <property type="entry name" value="Sensory transduction histidine kinase"/>
    <property type="match status" value="1"/>
</dbReference>
<comment type="similarity">
    <text evidence="3">In the N-terminal section; belongs to the phytochrome family.</text>
</comment>
<dbReference type="Gene3D" id="3.30.565.10">
    <property type="entry name" value="Histidine kinase-like ATPase, C-terminal domain"/>
    <property type="match status" value="1"/>
</dbReference>
<evidence type="ECO:0000256" key="10">
    <source>
        <dbReference type="ARBA" id="ARBA00022777"/>
    </source>
</evidence>
<keyword evidence="11 23" id="KW-0067">ATP-binding</keyword>
<dbReference type="GO" id="GO:0000155">
    <property type="term" value="F:phosphorelay sensor kinase activity"/>
    <property type="evidence" value="ECO:0007669"/>
    <property type="project" value="InterPro"/>
</dbReference>
<dbReference type="PANTHER" id="PTHR43047">
    <property type="entry name" value="TWO-COMPONENT HISTIDINE PROTEIN KINASE"/>
    <property type="match status" value="1"/>
</dbReference>
<dbReference type="InterPro" id="IPR036097">
    <property type="entry name" value="HisK_dim/P_sf"/>
</dbReference>
<keyword evidence="7" id="KW-0808">Transferase</keyword>
<keyword evidence="15" id="KW-0131">Cell cycle</keyword>
<evidence type="ECO:0000256" key="6">
    <source>
        <dbReference type="ARBA" id="ARBA00022553"/>
    </source>
</evidence>
<dbReference type="Pfam" id="PF02743">
    <property type="entry name" value="dCache_1"/>
    <property type="match status" value="1"/>
</dbReference>
<evidence type="ECO:0000313" key="23">
    <source>
        <dbReference type="EMBL" id="AOY81891.2"/>
    </source>
</evidence>
<dbReference type="EC" id="2.7.13.3" evidence="4"/>
<comment type="catalytic activity">
    <reaction evidence="1">
        <text>ATP + protein L-histidine = ADP + protein N-phospho-L-histidine.</text>
        <dbReference type="EC" id="2.7.13.3"/>
    </reaction>
</comment>
<dbReference type="InterPro" id="IPR011006">
    <property type="entry name" value="CheY-like_superfamily"/>
</dbReference>
<dbReference type="Pfam" id="PF00072">
    <property type="entry name" value="Response_reg"/>
    <property type="match status" value="1"/>
</dbReference>
<evidence type="ECO:0000256" key="17">
    <source>
        <dbReference type="PROSITE-ProRule" id="PRU00169"/>
    </source>
</evidence>
<dbReference type="SMART" id="SM00304">
    <property type="entry name" value="HAMP"/>
    <property type="match status" value="1"/>
</dbReference>
<dbReference type="Proteomes" id="UP000176944">
    <property type="component" value="Chromosome"/>
</dbReference>
<feature type="transmembrane region" description="Helical" evidence="19">
    <location>
        <begin position="20"/>
        <end position="39"/>
    </location>
</feature>
<sequence length="907" mass="102290">MTIKPLNRLVSKVSLGTVLIVPFVLQIFTAVGLVGYLSFRNGEKAVNKLALKLQSEITNRVQEHLKHYLNHPYILAQSNINAWQLNQLSFNNITVLERHFWKQLKLCKSVRSIYIEGNPEKLEYAFARREPDGKFVVKDFVDFPIRNTYALDDQGQRTELLVSKPFYPRKRPWYITAVESAKPRWSKIYNFSDDGKLGITLSAPVQDQAGNFRGVIAVDLILSLISDFLRGLTISPSGQVFLLEPSGKLIASSTSEQPFVISNQDNQAKRLKATDSQNPLTKITAQYLLENLGNLSKIEAAQQFNLKLDGERQFVQVTPLNNQRGLDWLVVVVIPESDFMAEINANTRLSILLCIYALIIATIIGIFTARWVIKPILHLNRAAKDIAKGKWNKTLTIKRSDEVGELSESFNQMARQLKESFETLEQRVEARTAELAEAKDKAEVANQAKSEFLSNMSHELRTPLNGILGYAQILKREHNLSSRQTDGLEIIHKSGIHLLTLINDILDLSKIEARKMELYPDDIHFSNFLDSVVGVIKMRALEKDILFKYQPDANLPIGIIADEKRLRQVLLNLLGNAVKFTEQGQVTLGVRVKESHVTTSTICFDIIDTGVGMTPQQLQKIFLPFEQVGETQHRSEGTGLGLAITKQLVELMGGELNVTSELGKGSKFWFEVSFTLAAISGETKAEIPDKIIGYRGKKRRLLVVDDKLENRLVLENMLAPLGFEVVTGEDGQQEVDLAQQIQPDMILSDLVMPVKSGFEAIKEIRQIPEIREVPIIAISASVLDMDQKKSKLAGCDAFLSKPVDEPKLLTLLGKYLHLEWVYEQNDQVSKINSENGSVEPTELVIPPLEEMEVLYELAMLGSMKKIRERAIYLEELDHKYMAFANNLKELAQGFQEQKILALVEKYL</sequence>
<dbReference type="CDD" id="cd16922">
    <property type="entry name" value="HATPase_EvgS-ArcB-TorS-like"/>
    <property type="match status" value="1"/>
</dbReference>
<keyword evidence="18" id="KW-0175">Coiled coil</keyword>
<keyword evidence="9" id="KW-0547">Nucleotide-binding</keyword>
<dbReference type="InterPro" id="IPR003594">
    <property type="entry name" value="HATPase_dom"/>
</dbReference>
<dbReference type="CDD" id="cd06225">
    <property type="entry name" value="HAMP"/>
    <property type="match status" value="1"/>
</dbReference>
<dbReference type="SMART" id="SM00388">
    <property type="entry name" value="HisKA"/>
    <property type="match status" value="1"/>
</dbReference>
<dbReference type="InterPro" id="IPR033479">
    <property type="entry name" value="dCache_1"/>
</dbReference>
<dbReference type="Gene3D" id="3.30.450.20">
    <property type="entry name" value="PAS domain"/>
    <property type="match status" value="1"/>
</dbReference>
<evidence type="ECO:0000256" key="4">
    <source>
        <dbReference type="ARBA" id="ARBA00012438"/>
    </source>
</evidence>
<feature type="coiled-coil region" evidence="18">
    <location>
        <begin position="407"/>
        <end position="455"/>
    </location>
</feature>
<evidence type="ECO:0000256" key="2">
    <source>
        <dbReference type="ARBA" id="ARBA00004651"/>
    </source>
</evidence>
<dbReference type="Pfam" id="PF00512">
    <property type="entry name" value="HisKA"/>
    <property type="match status" value="1"/>
</dbReference>
<feature type="modified residue" description="4-aspartylphosphate" evidence="17">
    <location>
        <position position="749"/>
    </location>
</feature>
<evidence type="ECO:0000256" key="11">
    <source>
        <dbReference type="ARBA" id="ARBA00022840"/>
    </source>
</evidence>
<dbReference type="SUPFAM" id="SSF47384">
    <property type="entry name" value="Homodimeric domain of signal transducing histidine kinase"/>
    <property type="match status" value="1"/>
</dbReference>
<keyword evidence="5" id="KW-1003">Cell membrane</keyword>
<comment type="subcellular location">
    <subcellularLocation>
        <location evidence="2">Cell membrane</location>
        <topology evidence="2">Multi-pass membrane protein</topology>
    </subcellularLocation>
</comment>
<evidence type="ECO:0000256" key="7">
    <source>
        <dbReference type="ARBA" id="ARBA00022679"/>
    </source>
</evidence>
<dbReference type="InterPro" id="IPR003660">
    <property type="entry name" value="HAMP_dom"/>
</dbReference>
<dbReference type="PROSITE" id="PS50885">
    <property type="entry name" value="HAMP"/>
    <property type="match status" value="1"/>
</dbReference>
<evidence type="ECO:0000256" key="1">
    <source>
        <dbReference type="ARBA" id="ARBA00000085"/>
    </source>
</evidence>
<dbReference type="SUPFAM" id="SSF52172">
    <property type="entry name" value="CheY-like"/>
    <property type="match status" value="1"/>
</dbReference>
<evidence type="ECO:0000256" key="9">
    <source>
        <dbReference type="ARBA" id="ARBA00022741"/>
    </source>
</evidence>
<dbReference type="EMBL" id="CP017708">
    <property type="protein sequence ID" value="AOY81891.2"/>
    <property type="molecule type" value="Genomic_DNA"/>
</dbReference>
<dbReference type="PROSITE" id="PS50109">
    <property type="entry name" value="HIS_KIN"/>
    <property type="match status" value="1"/>
</dbReference>
<dbReference type="InterPro" id="IPR036890">
    <property type="entry name" value="HATPase_C_sf"/>
</dbReference>
<dbReference type="InterPro" id="IPR005467">
    <property type="entry name" value="His_kinase_dom"/>
</dbReference>
<evidence type="ECO:0000256" key="3">
    <source>
        <dbReference type="ARBA" id="ARBA00006402"/>
    </source>
</evidence>
<evidence type="ECO:0000256" key="14">
    <source>
        <dbReference type="ARBA" id="ARBA00023136"/>
    </source>
</evidence>
<evidence type="ECO:0000259" key="22">
    <source>
        <dbReference type="PROSITE" id="PS50885"/>
    </source>
</evidence>
<dbReference type="AlphaFoldDB" id="A0A1D9G2W7"/>
<evidence type="ECO:0000256" key="8">
    <source>
        <dbReference type="ARBA" id="ARBA00022692"/>
    </source>
</evidence>
<accession>A0A1D9G2W7</accession>
<dbReference type="Gene3D" id="3.40.50.2300">
    <property type="match status" value="1"/>
</dbReference>
<feature type="domain" description="Histidine kinase" evidence="20">
    <location>
        <begin position="455"/>
        <end position="676"/>
    </location>
</feature>
<dbReference type="Gene3D" id="6.10.340.10">
    <property type="match status" value="1"/>
</dbReference>